<keyword evidence="4" id="KW-0378">Hydrolase</keyword>
<keyword evidence="10" id="KW-1185">Reference proteome</keyword>
<dbReference type="EMBL" id="JAHUTJ010076183">
    <property type="protein sequence ID" value="MED6294631.1"/>
    <property type="molecule type" value="Genomic_DNA"/>
</dbReference>
<protein>
    <recommendedName>
        <fullName evidence="11">Dual specificity protein phosphatase 22</fullName>
    </recommendedName>
</protein>
<evidence type="ECO:0000256" key="3">
    <source>
        <dbReference type="ARBA" id="ARBA00022490"/>
    </source>
</evidence>
<gene>
    <name evidence="9" type="ORF">CHARACLAT_023079</name>
</gene>
<comment type="catalytic activity">
    <reaction evidence="6">
        <text>O-phospho-L-seryl-[protein] + H2O = L-seryl-[protein] + phosphate</text>
        <dbReference type="Rhea" id="RHEA:20629"/>
        <dbReference type="Rhea" id="RHEA-COMP:9863"/>
        <dbReference type="Rhea" id="RHEA-COMP:11604"/>
        <dbReference type="ChEBI" id="CHEBI:15377"/>
        <dbReference type="ChEBI" id="CHEBI:29999"/>
        <dbReference type="ChEBI" id="CHEBI:43474"/>
        <dbReference type="ChEBI" id="CHEBI:83421"/>
        <dbReference type="EC" id="3.1.3.16"/>
    </reaction>
</comment>
<evidence type="ECO:0000256" key="7">
    <source>
        <dbReference type="ARBA" id="ARBA00048336"/>
    </source>
</evidence>
<comment type="similarity">
    <text evidence="2">Belongs to the protein-tyrosine phosphatase family. Non-receptor class dual specificity subfamily.</text>
</comment>
<reference evidence="9 10" key="1">
    <citation type="submission" date="2021-06" db="EMBL/GenBank/DDBJ databases">
        <authorList>
            <person name="Palmer J.M."/>
        </authorList>
    </citation>
    <scope>NUCLEOTIDE SEQUENCE [LARGE SCALE GENOMIC DNA]</scope>
    <source>
        <strain evidence="9 10">CL_MEX2019</strain>
        <tissue evidence="9">Muscle</tissue>
    </source>
</reference>
<evidence type="ECO:0000256" key="8">
    <source>
        <dbReference type="ARBA" id="ARBA00051722"/>
    </source>
</evidence>
<proteinExistence type="inferred from homology"/>
<sequence>MGNGINKVLPDLYLGNFKDARDREQLARSNITHILSIHESAAPILPVRCSLFSTDLPAFSWFHKTLHFKLAMGHLAQWGNKCSCRDQLVDSSQRQTSLTRSAPPIAVDPPPEQTLLLLILRVS</sequence>
<organism evidence="9 10">
    <name type="scientific">Characodon lateralis</name>
    <dbReference type="NCBI Taxonomy" id="208331"/>
    <lineage>
        <taxon>Eukaryota</taxon>
        <taxon>Metazoa</taxon>
        <taxon>Chordata</taxon>
        <taxon>Craniata</taxon>
        <taxon>Vertebrata</taxon>
        <taxon>Euteleostomi</taxon>
        <taxon>Actinopterygii</taxon>
        <taxon>Neopterygii</taxon>
        <taxon>Teleostei</taxon>
        <taxon>Neoteleostei</taxon>
        <taxon>Acanthomorphata</taxon>
        <taxon>Ovalentaria</taxon>
        <taxon>Atherinomorphae</taxon>
        <taxon>Cyprinodontiformes</taxon>
        <taxon>Goodeidae</taxon>
        <taxon>Characodon</taxon>
    </lineage>
</organism>
<evidence type="ECO:0000256" key="2">
    <source>
        <dbReference type="ARBA" id="ARBA00008601"/>
    </source>
</evidence>
<dbReference type="InterPro" id="IPR029021">
    <property type="entry name" value="Prot-tyrosine_phosphatase-like"/>
</dbReference>
<dbReference type="SUPFAM" id="SSF52799">
    <property type="entry name" value="(Phosphotyrosine protein) phosphatases II"/>
    <property type="match status" value="1"/>
</dbReference>
<comment type="caution">
    <text evidence="9">The sequence shown here is derived from an EMBL/GenBank/DDBJ whole genome shotgun (WGS) entry which is preliminary data.</text>
</comment>
<evidence type="ECO:0008006" key="11">
    <source>
        <dbReference type="Google" id="ProtNLM"/>
    </source>
</evidence>
<evidence type="ECO:0000256" key="5">
    <source>
        <dbReference type="ARBA" id="ARBA00022912"/>
    </source>
</evidence>
<keyword evidence="3" id="KW-0963">Cytoplasm</keyword>
<evidence type="ECO:0000313" key="10">
    <source>
        <dbReference type="Proteomes" id="UP001352852"/>
    </source>
</evidence>
<accession>A0ABU7F6D3</accession>
<dbReference type="PANTHER" id="PTHR45948:SF3">
    <property type="entry name" value="DUAL SPECIFICITY PROTEIN PHOSPHATASE 22"/>
    <property type="match status" value="1"/>
</dbReference>
<dbReference type="Gene3D" id="3.90.190.10">
    <property type="entry name" value="Protein tyrosine phosphatase superfamily"/>
    <property type="match status" value="1"/>
</dbReference>
<dbReference type="PANTHER" id="PTHR45948">
    <property type="entry name" value="DUAL SPECIFICITY PROTEIN PHOSPHATASE DDB_G0269404-RELATED"/>
    <property type="match status" value="1"/>
</dbReference>
<dbReference type="Proteomes" id="UP001352852">
    <property type="component" value="Unassembled WGS sequence"/>
</dbReference>
<evidence type="ECO:0000256" key="6">
    <source>
        <dbReference type="ARBA" id="ARBA00047761"/>
    </source>
</evidence>
<keyword evidence="5" id="KW-0904">Protein phosphatase</keyword>
<evidence type="ECO:0000256" key="4">
    <source>
        <dbReference type="ARBA" id="ARBA00022801"/>
    </source>
</evidence>
<comment type="catalytic activity">
    <reaction evidence="7">
        <text>O-phospho-L-threonyl-[protein] + H2O = L-threonyl-[protein] + phosphate</text>
        <dbReference type="Rhea" id="RHEA:47004"/>
        <dbReference type="Rhea" id="RHEA-COMP:11060"/>
        <dbReference type="Rhea" id="RHEA-COMP:11605"/>
        <dbReference type="ChEBI" id="CHEBI:15377"/>
        <dbReference type="ChEBI" id="CHEBI:30013"/>
        <dbReference type="ChEBI" id="CHEBI:43474"/>
        <dbReference type="ChEBI" id="CHEBI:61977"/>
        <dbReference type="EC" id="3.1.3.16"/>
    </reaction>
</comment>
<name>A0ABU7F6D3_9TELE</name>
<comment type="subcellular location">
    <subcellularLocation>
        <location evidence="1">Cytoplasm</location>
    </subcellularLocation>
</comment>
<comment type="catalytic activity">
    <reaction evidence="8">
        <text>O-phospho-L-tyrosyl-[protein] + H2O = L-tyrosyl-[protein] + phosphate</text>
        <dbReference type="Rhea" id="RHEA:10684"/>
        <dbReference type="Rhea" id="RHEA-COMP:10136"/>
        <dbReference type="Rhea" id="RHEA-COMP:20101"/>
        <dbReference type="ChEBI" id="CHEBI:15377"/>
        <dbReference type="ChEBI" id="CHEBI:43474"/>
        <dbReference type="ChEBI" id="CHEBI:46858"/>
        <dbReference type="ChEBI" id="CHEBI:61978"/>
        <dbReference type="EC" id="3.1.3.48"/>
    </reaction>
</comment>
<evidence type="ECO:0000313" key="9">
    <source>
        <dbReference type="EMBL" id="MED6294631.1"/>
    </source>
</evidence>
<evidence type="ECO:0000256" key="1">
    <source>
        <dbReference type="ARBA" id="ARBA00004496"/>
    </source>
</evidence>